<organism evidence="1 2">
    <name type="scientific">Pelagihabitans pacificus</name>
    <dbReference type="NCBI Taxonomy" id="2696054"/>
    <lineage>
        <taxon>Bacteria</taxon>
        <taxon>Pseudomonadati</taxon>
        <taxon>Bacteroidota</taxon>
        <taxon>Flavobacteriia</taxon>
        <taxon>Flavobacteriales</taxon>
        <taxon>Flavobacteriaceae</taxon>
        <taxon>Pelagihabitans</taxon>
    </lineage>
</organism>
<proteinExistence type="predicted"/>
<comment type="caution">
    <text evidence="1">The sequence shown here is derived from an EMBL/GenBank/DDBJ whole genome shotgun (WGS) entry which is preliminary data.</text>
</comment>
<accession>A0A967E474</accession>
<dbReference type="SUPFAM" id="SSF54909">
    <property type="entry name" value="Dimeric alpha+beta barrel"/>
    <property type="match status" value="1"/>
</dbReference>
<dbReference type="Gene3D" id="3.30.70.100">
    <property type="match status" value="1"/>
</dbReference>
<name>A0A967E474_9FLAO</name>
<evidence type="ECO:0000313" key="1">
    <source>
        <dbReference type="EMBL" id="NHF58097.1"/>
    </source>
</evidence>
<dbReference type="EMBL" id="VIKU02000001">
    <property type="protein sequence ID" value="NHF58097.1"/>
    <property type="molecule type" value="Genomic_DNA"/>
</dbReference>
<keyword evidence="2" id="KW-1185">Reference proteome</keyword>
<reference evidence="1" key="2">
    <citation type="submission" date="2020-03" db="EMBL/GenBank/DDBJ databases">
        <title>Flavobacteriaceae bacterium strain TP-CH-4, a member of the family Flavobacteriaceae isolated from a deep-sea seamount.</title>
        <authorList>
            <person name="Zhang D.-C."/>
        </authorList>
    </citation>
    <scope>NUCLEOTIDE SEQUENCE</scope>
    <source>
        <strain evidence="1">TP-CH-4</strain>
    </source>
</reference>
<gene>
    <name evidence="1" type="ORF">FK220_002005</name>
</gene>
<protein>
    <recommendedName>
        <fullName evidence="3">DUF1330 domain-containing protein</fullName>
    </recommendedName>
</protein>
<dbReference type="RefSeq" id="WP_152572607.1">
    <property type="nucleotide sequence ID" value="NZ_VIKU02000001.1"/>
</dbReference>
<dbReference type="Proteomes" id="UP000707206">
    <property type="component" value="Unassembled WGS sequence"/>
</dbReference>
<evidence type="ECO:0000313" key="2">
    <source>
        <dbReference type="Proteomes" id="UP000707206"/>
    </source>
</evidence>
<dbReference type="InterPro" id="IPR011008">
    <property type="entry name" value="Dimeric_a/b-barrel"/>
</dbReference>
<evidence type="ECO:0008006" key="3">
    <source>
        <dbReference type="Google" id="ProtNLM"/>
    </source>
</evidence>
<reference evidence="1" key="1">
    <citation type="submission" date="2019-07" db="EMBL/GenBank/DDBJ databases">
        <authorList>
            <person name="De-Chao Zhang Q."/>
        </authorList>
    </citation>
    <scope>NUCLEOTIDE SEQUENCE</scope>
    <source>
        <strain evidence="1">TP-CH-4</strain>
    </source>
</reference>
<sequence>MGNDLYTDINPEALRALADFPDDRPLYMLNYMKYAPIDQETGKTGKEVYREYLAKATPFFENINARISFKAKPSLMIIGPEDEELWDEVLIVTYDTKAEFFKLIQMEGYPGHIRKKALQDSRIIFCQ</sequence>
<dbReference type="AlphaFoldDB" id="A0A967E474"/>